<evidence type="ECO:0008006" key="3">
    <source>
        <dbReference type="Google" id="ProtNLM"/>
    </source>
</evidence>
<organism evidence="1 2">
    <name type="scientific">Desulfosporosinus metallidurans</name>
    <dbReference type="NCBI Taxonomy" id="1888891"/>
    <lineage>
        <taxon>Bacteria</taxon>
        <taxon>Bacillati</taxon>
        <taxon>Bacillota</taxon>
        <taxon>Clostridia</taxon>
        <taxon>Eubacteriales</taxon>
        <taxon>Desulfitobacteriaceae</taxon>
        <taxon>Desulfosporosinus</taxon>
    </lineage>
</organism>
<protein>
    <recommendedName>
        <fullName evidence="3">Prevent-host-death protein</fullName>
    </recommendedName>
</protein>
<reference evidence="1 2" key="1">
    <citation type="submission" date="2016-09" db="EMBL/GenBank/DDBJ databases">
        <title>Complete genome of Desulfosporosinus sp. OL.</title>
        <authorList>
            <person name="Mardanov A."/>
            <person name="Beletsky A."/>
            <person name="Panova A."/>
            <person name="Karnachuk O."/>
            <person name="Ravin N."/>
        </authorList>
    </citation>
    <scope>NUCLEOTIDE SEQUENCE [LARGE SCALE GENOMIC DNA]</scope>
    <source>
        <strain evidence="1 2">OL</strain>
    </source>
</reference>
<keyword evidence="2" id="KW-1185">Reference proteome</keyword>
<dbReference type="Proteomes" id="UP000186102">
    <property type="component" value="Unassembled WGS sequence"/>
</dbReference>
<sequence length="50" mass="5686">MSIDAFEKRERALEIREKLLEAQLQKANGVPMLDFDEAMSELKALAHGKL</sequence>
<dbReference type="STRING" id="1888891.DSOL_1376"/>
<evidence type="ECO:0000313" key="2">
    <source>
        <dbReference type="Proteomes" id="UP000186102"/>
    </source>
</evidence>
<dbReference type="EMBL" id="MLBF01000007">
    <property type="protein sequence ID" value="OLN32625.1"/>
    <property type="molecule type" value="Genomic_DNA"/>
</dbReference>
<comment type="caution">
    <text evidence="1">The sequence shown here is derived from an EMBL/GenBank/DDBJ whole genome shotgun (WGS) entry which is preliminary data.</text>
</comment>
<evidence type="ECO:0000313" key="1">
    <source>
        <dbReference type="EMBL" id="OLN32625.1"/>
    </source>
</evidence>
<proteinExistence type="predicted"/>
<accession>A0A1Q8QZ89</accession>
<name>A0A1Q8QZ89_9FIRM</name>
<dbReference type="AlphaFoldDB" id="A0A1Q8QZ89"/>
<gene>
    <name evidence="1" type="ORF">DSOL_1376</name>
</gene>